<dbReference type="InterPro" id="IPR002376">
    <property type="entry name" value="Formyl_transf_N"/>
</dbReference>
<dbReference type="InterPro" id="IPR002509">
    <property type="entry name" value="NODB_dom"/>
</dbReference>
<feature type="domain" description="NodB homology" evidence="3">
    <location>
        <begin position="362"/>
        <end position="537"/>
    </location>
</feature>
<dbReference type="AlphaFoldDB" id="A0A3E0UB83"/>
<dbReference type="PROSITE" id="PS51677">
    <property type="entry name" value="NODB"/>
    <property type="match status" value="1"/>
</dbReference>
<dbReference type="EMBL" id="QUOV01000001">
    <property type="protein sequence ID" value="REL33974.1"/>
    <property type="molecule type" value="Genomic_DNA"/>
</dbReference>
<dbReference type="Pfam" id="PF01522">
    <property type="entry name" value="Polysacc_deac_1"/>
    <property type="match status" value="1"/>
</dbReference>
<evidence type="ECO:0000313" key="5">
    <source>
        <dbReference type="Proteomes" id="UP000256999"/>
    </source>
</evidence>
<comment type="caution">
    <text evidence="4">The sequence shown here is derived from an EMBL/GenBank/DDBJ whole genome shotgun (WGS) entry which is preliminary data.</text>
</comment>
<evidence type="ECO:0000313" key="4">
    <source>
        <dbReference type="EMBL" id="REL33974.1"/>
    </source>
</evidence>
<dbReference type="SUPFAM" id="SSF88713">
    <property type="entry name" value="Glycoside hydrolase/deacetylase"/>
    <property type="match status" value="1"/>
</dbReference>
<evidence type="ECO:0000256" key="1">
    <source>
        <dbReference type="ARBA" id="ARBA00004613"/>
    </source>
</evidence>
<dbReference type="GO" id="GO:0016810">
    <property type="term" value="F:hydrolase activity, acting on carbon-nitrogen (but not peptide) bonds"/>
    <property type="evidence" value="ECO:0007669"/>
    <property type="project" value="InterPro"/>
</dbReference>
<evidence type="ECO:0000256" key="2">
    <source>
        <dbReference type="ARBA" id="ARBA00022729"/>
    </source>
</evidence>
<proteinExistence type="predicted"/>
<organism evidence="4 5">
    <name type="scientific">Thalassotalea euphylliae</name>
    <dbReference type="NCBI Taxonomy" id="1655234"/>
    <lineage>
        <taxon>Bacteria</taxon>
        <taxon>Pseudomonadati</taxon>
        <taxon>Pseudomonadota</taxon>
        <taxon>Gammaproteobacteria</taxon>
        <taxon>Alteromonadales</taxon>
        <taxon>Colwelliaceae</taxon>
        <taxon>Thalassotalea</taxon>
    </lineage>
</organism>
<dbReference type="PANTHER" id="PTHR34216:SF3">
    <property type="entry name" value="POLY-BETA-1,6-N-ACETYL-D-GLUCOSAMINE N-DEACETYLASE"/>
    <property type="match status" value="1"/>
</dbReference>
<dbReference type="GO" id="GO:0005975">
    <property type="term" value="P:carbohydrate metabolic process"/>
    <property type="evidence" value="ECO:0007669"/>
    <property type="project" value="InterPro"/>
</dbReference>
<dbReference type="PANTHER" id="PTHR34216">
    <property type="match status" value="1"/>
</dbReference>
<dbReference type="CDD" id="cd10918">
    <property type="entry name" value="CE4_NodB_like_5s_6s"/>
    <property type="match status" value="1"/>
</dbReference>
<protein>
    <recommendedName>
        <fullName evidence="3">NodB homology domain-containing protein</fullName>
    </recommendedName>
</protein>
<dbReference type="Proteomes" id="UP000256999">
    <property type="component" value="Unassembled WGS sequence"/>
</dbReference>
<accession>A0A3E0UB83</accession>
<dbReference type="InterPro" id="IPR036477">
    <property type="entry name" value="Formyl_transf_N_sf"/>
</dbReference>
<reference evidence="4 5" key="1">
    <citation type="submission" date="2018-08" db="EMBL/GenBank/DDBJ databases">
        <title>Thalassotalea euphylliae genome.</title>
        <authorList>
            <person name="Summers S."/>
            <person name="Rice S.A."/>
            <person name="Freckelton M.L."/>
            <person name="Nedved B.T."/>
            <person name="Hadfield M.G."/>
        </authorList>
    </citation>
    <scope>NUCLEOTIDE SEQUENCE [LARGE SCALE GENOMIC DNA]</scope>
    <source>
        <strain evidence="4 5">H2</strain>
    </source>
</reference>
<dbReference type="InterPro" id="IPR051398">
    <property type="entry name" value="Polysacch_Deacetylase"/>
</dbReference>
<sequence length="537" mass="61410">MVTMEKQYLKLAVYTGDIYSHSTVKPIYHIAKHFPDSKIKVFVNVPHVPFRKVIKAQIKNLKLNGFFRVLEISGILWERGTNKLVELFTSNRKQSNGRLIDYFQEVFESPNIEIEFIRNINELGPSLISEFSPDIGLSIAAPILTESVLSIATLGNLNVHKGMLPKYRGMPPAFWEIYHGEKVVGCTIHEMTAELDGGNILLEEEIPTHKWSTPKGLQVQLDEMATKMYPEAISMYLAGHKGKEQFGEKNTFTKPSLKAYRQLINKQSANLNIHKLKYIIKQLVLISILIPYGKLIALYRGLTGKQITTVLLYHRVNDFQRDNLTVGVEQFNCQMEYISKSLNVIGIEDLQANKVDRFSLKPNVAITFDDGYLDNFLNAFPICQKNKVCASFYVSTEMVDKGKPFPHDQKHNLIFANMTWDNLKEMKLAGMHIGSHTMNHVRSSTTQPCELKREFSYSKMVLEQQLNEPVDSLAYPFGGKSDFNKECLELAKEAGYKTVLSAYGGVNRQLDLFNIKRKGIDWTFSHWAFVSQIYDWK</sequence>
<name>A0A3E0UB83_9GAMM</name>
<keyword evidence="2" id="KW-0732">Signal</keyword>
<dbReference type="Gene3D" id="3.40.50.12230">
    <property type="match status" value="1"/>
</dbReference>
<gene>
    <name evidence="4" type="ORF">DXX92_00605</name>
</gene>
<evidence type="ECO:0000259" key="3">
    <source>
        <dbReference type="PROSITE" id="PS51677"/>
    </source>
</evidence>
<dbReference type="Pfam" id="PF00551">
    <property type="entry name" value="Formyl_trans_N"/>
    <property type="match status" value="1"/>
</dbReference>
<dbReference type="SUPFAM" id="SSF53328">
    <property type="entry name" value="Formyltransferase"/>
    <property type="match status" value="1"/>
</dbReference>
<dbReference type="GO" id="GO:0005576">
    <property type="term" value="C:extracellular region"/>
    <property type="evidence" value="ECO:0007669"/>
    <property type="project" value="UniProtKB-SubCell"/>
</dbReference>
<dbReference type="InterPro" id="IPR011330">
    <property type="entry name" value="Glyco_hydro/deAcase_b/a-brl"/>
</dbReference>
<comment type="subcellular location">
    <subcellularLocation>
        <location evidence="1">Secreted</location>
    </subcellularLocation>
</comment>
<dbReference type="Gene3D" id="3.20.20.370">
    <property type="entry name" value="Glycoside hydrolase/deacetylase"/>
    <property type="match status" value="1"/>
</dbReference>